<dbReference type="NCBIfam" id="NF009251">
    <property type="entry name" value="PRK12607.1"/>
    <property type="match status" value="1"/>
</dbReference>
<keyword evidence="2 6" id="KW-0436">Ligase</keyword>
<dbReference type="PROSITE" id="PS01058">
    <property type="entry name" value="SAICAR_SYNTHETASE_2"/>
    <property type="match status" value="1"/>
</dbReference>
<keyword evidence="9" id="KW-1185">Reference proteome</keyword>
<dbReference type="SUPFAM" id="SSF56104">
    <property type="entry name" value="SAICAR synthase-like"/>
    <property type="match status" value="1"/>
</dbReference>
<comment type="catalytic activity">
    <reaction evidence="6">
        <text>5-amino-1-(5-phospho-D-ribosyl)imidazole-4-carboxylate + L-aspartate + ATP = (2S)-2-[5-amino-1-(5-phospho-beta-D-ribosyl)imidazole-4-carboxamido]succinate + ADP + phosphate + 2 H(+)</text>
        <dbReference type="Rhea" id="RHEA:22628"/>
        <dbReference type="ChEBI" id="CHEBI:15378"/>
        <dbReference type="ChEBI" id="CHEBI:29991"/>
        <dbReference type="ChEBI" id="CHEBI:30616"/>
        <dbReference type="ChEBI" id="CHEBI:43474"/>
        <dbReference type="ChEBI" id="CHEBI:58443"/>
        <dbReference type="ChEBI" id="CHEBI:77657"/>
        <dbReference type="ChEBI" id="CHEBI:456216"/>
        <dbReference type="EC" id="6.3.2.6"/>
    </reaction>
</comment>
<proteinExistence type="inferred from homology"/>
<dbReference type="OrthoDB" id="10775at2157"/>
<evidence type="ECO:0000313" key="9">
    <source>
        <dbReference type="Proteomes" id="UP000321408"/>
    </source>
</evidence>
<comment type="pathway">
    <text evidence="1 6">Purine metabolism; IMP biosynthesis via de novo pathway; 5-amino-1-(5-phospho-D-ribosyl)imidazole-4-carboxamide from 5-amino-1-(5-phospho-D-ribosyl)imidazole-4-carboxylate: step 1/2.</text>
</comment>
<dbReference type="EMBL" id="CP042905">
    <property type="protein sequence ID" value="QEE16369.1"/>
    <property type="molecule type" value="Genomic_DNA"/>
</dbReference>
<keyword evidence="3 6" id="KW-0547">Nucleotide-binding</keyword>
<dbReference type="RefSeq" id="WP_147663252.1">
    <property type="nucleotide sequence ID" value="NZ_CP042905.2"/>
</dbReference>
<dbReference type="Proteomes" id="UP000321408">
    <property type="component" value="Chromosome"/>
</dbReference>
<dbReference type="Pfam" id="PF01259">
    <property type="entry name" value="SAICAR_synt"/>
    <property type="match status" value="1"/>
</dbReference>
<dbReference type="NCBIfam" id="NF010568">
    <property type="entry name" value="PRK13961.1"/>
    <property type="match status" value="1"/>
</dbReference>
<dbReference type="InterPro" id="IPR028923">
    <property type="entry name" value="SAICAR_synt/ADE2_N"/>
</dbReference>
<dbReference type="Gene3D" id="3.30.470.20">
    <property type="entry name" value="ATP-grasp fold, B domain"/>
    <property type="match status" value="1"/>
</dbReference>
<protein>
    <recommendedName>
        <fullName evidence="6">Phosphoribosylaminoimidazole-succinocarboxamide synthase</fullName>
        <ecNumber evidence="6">6.3.2.6</ecNumber>
    </recommendedName>
    <alternativeName>
        <fullName evidence="6">SAICAR synthetase</fullName>
    </alternativeName>
</protein>
<organism evidence="8 9">
    <name type="scientific">Promethearchaeum syntrophicum</name>
    <dbReference type="NCBI Taxonomy" id="2594042"/>
    <lineage>
        <taxon>Archaea</taxon>
        <taxon>Promethearchaeati</taxon>
        <taxon>Promethearchaeota</taxon>
        <taxon>Promethearchaeia</taxon>
        <taxon>Promethearchaeales</taxon>
        <taxon>Promethearchaeaceae</taxon>
        <taxon>Promethearchaeum</taxon>
    </lineage>
</organism>
<evidence type="ECO:0000256" key="4">
    <source>
        <dbReference type="ARBA" id="ARBA00022755"/>
    </source>
</evidence>
<name>A0A5B9DAV1_9ARCH</name>
<reference evidence="8 9" key="1">
    <citation type="journal article" date="2020" name="Nature">
        <title>Isolation of an archaeon at the prokaryote-eukaryote interface.</title>
        <authorList>
            <person name="Imachi H."/>
            <person name="Nobu M.K."/>
            <person name="Nakahara N."/>
            <person name="Morono Y."/>
            <person name="Ogawara M."/>
            <person name="Takaki Y."/>
            <person name="Takano Y."/>
            <person name="Uematsu K."/>
            <person name="Ikuta T."/>
            <person name="Ito M."/>
            <person name="Matsui Y."/>
            <person name="Miyazaki M."/>
            <person name="Murata K."/>
            <person name="Saito Y."/>
            <person name="Sakai S."/>
            <person name="Song C."/>
            <person name="Tasumi E."/>
            <person name="Yamanaka Y."/>
            <person name="Yamaguchi T."/>
            <person name="Kamagata Y."/>
            <person name="Tamaki H."/>
            <person name="Takai K."/>
        </authorList>
    </citation>
    <scope>NUCLEOTIDE SEQUENCE [LARGE SCALE GENOMIC DNA]</scope>
    <source>
        <strain evidence="8 9">MK-D1</strain>
    </source>
</reference>
<evidence type="ECO:0000256" key="3">
    <source>
        <dbReference type="ARBA" id="ARBA00022741"/>
    </source>
</evidence>
<dbReference type="GO" id="GO:0005737">
    <property type="term" value="C:cytoplasm"/>
    <property type="evidence" value="ECO:0007669"/>
    <property type="project" value="TreeGrafter"/>
</dbReference>
<accession>A0A5B9DAV1</accession>
<dbReference type="AlphaFoldDB" id="A0A5B9DAV1"/>
<dbReference type="KEGG" id="psyt:DSAG12_02199"/>
<dbReference type="GeneID" id="41330188"/>
<evidence type="ECO:0000313" key="8">
    <source>
        <dbReference type="EMBL" id="QEE16369.1"/>
    </source>
</evidence>
<feature type="domain" description="SAICAR synthetase/ADE2 N-terminal" evidence="7">
    <location>
        <begin position="27"/>
        <end position="267"/>
    </location>
</feature>
<dbReference type="PANTHER" id="PTHR43700">
    <property type="entry name" value="PHOSPHORIBOSYLAMINOIMIDAZOLE-SUCCINOCARBOXAMIDE SYNTHASE"/>
    <property type="match status" value="1"/>
</dbReference>
<reference evidence="8 9" key="2">
    <citation type="journal article" date="2024" name="Int. J. Syst. Evol. Microbiol.">
        <title>Promethearchaeum syntrophicum gen. nov., sp. nov., an anaerobic, obligately syntrophic archaeon, the first isolate of the lineage 'Asgard' archaea, and proposal of the new archaeal phylum Promethearchaeota phyl. nov. and kingdom Promethearchaeati regn. nov.</title>
        <authorList>
            <person name="Imachi H."/>
            <person name="Nobu M.K."/>
            <person name="Kato S."/>
            <person name="Takaki Y."/>
            <person name="Miyazaki M."/>
            <person name="Miyata M."/>
            <person name="Ogawara M."/>
            <person name="Saito Y."/>
            <person name="Sakai S."/>
            <person name="Tahara Y.O."/>
            <person name="Takano Y."/>
            <person name="Tasumi E."/>
            <person name="Uematsu K."/>
            <person name="Yoshimura T."/>
            <person name="Itoh T."/>
            <person name="Ohkuma M."/>
            <person name="Takai K."/>
        </authorList>
    </citation>
    <scope>NUCLEOTIDE SEQUENCE [LARGE SCALE GENOMIC DNA]</scope>
    <source>
        <strain evidence="8 9">MK-D1</strain>
    </source>
</reference>
<dbReference type="EC" id="6.3.2.6" evidence="6"/>
<dbReference type="HAMAP" id="MF_00137">
    <property type="entry name" value="SAICAR_synth"/>
    <property type="match status" value="1"/>
</dbReference>
<evidence type="ECO:0000259" key="7">
    <source>
        <dbReference type="Pfam" id="PF01259"/>
    </source>
</evidence>
<evidence type="ECO:0000256" key="6">
    <source>
        <dbReference type="HAMAP-Rule" id="MF_00137"/>
    </source>
</evidence>
<dbReference type="PANTHER" id="PTHR43700:SF1">
    <property type="entry name" value="PHOSPHORIBOSYLAMINOIMIDAZOLE-SUCCINOCARBOXAMIDE SYNTHASE"/>
    <property type="match status" value="1"/>
</dbReference>
<evidence type="ECO:0000256" key="2">
    <source>
        <dbReference type="ARBA" id="ARBA00022598"/>
    </source>
</evidence>
<dbReference type="GO" id="GO:0005524">
    <property type="term" value="F:ATP binding"/>
    <property type="evidence" value="ECO:0007669"/>
    <property type="project" value="UniProtKB-KW"/>
</dbReference>
<dbReference type="CDD" id="cd01414">
    <property type="entry name" value="SAICAR_synt_Sc"/>
    <property type="match status" value="1"/>
</dbReference>
<gene>
    <name evidence="6" type="primary">purC</name>
    <name evidence="8" type="ORF">DSAG12_02199</name>
</gene>
<keyword evidence="4 6" id="KW-0658">Purine biosynthesis</keyword>
<sequence>MIDENLIRDQLGNTLNEIDLPNLGRRYQGKVRENYINDTTGVRTIISTDRLSAFDRVITTIPFKGQLLNQMSAFWFEKTKHIAANHIIDIPDVNVVRAHNCKTLPVEMIVRAYITGSAWRAYQKGESVSGIIFPEGLKNYQKFPDLVLTPTTKAEVGEHDMPISREEIIGKGLVNRDIYAEIEEKTLKLFEFASKLCSSNNLILVDCKFEFGITPEDELVVIDEIFTPDASRFWIQDSYANKFSNEQKPDILDKEFFRQWLINEKSYMGEGVIPSIPDDIKVEFVKRYVKSYEMITGMKFQPVIEGSIVERIKNNLGV</sequence>
<dbReference type="GO" id="GO:0006189">
    <property type="term" value="P:'de novo' IMP biosynthetic process"/>
    <property type="evidence" value="ECO:0007669"/>
    <property type="project" value="UniProtKB-UniRule"/>
</dbReference>
<dbReference type="GO" id="GO:0004639">
    <property type="term" value="F:phosphoribosylaminoimidazolesuccinocarboxamide synthase activity"/>
    <property type="evidence" value="ECO:0007669"/>
    <property type="project" value="UniProtKB-UniRule"/>
</dbReference>
<evidence type="ECO:0000256" key="1">
    <source>
        <dbReference type="ARBA" id="ARBA00004672"/>
    </source>
</evidence>
<comment type="similarity">
    <text evidence="6">Belongs to the SAICAR synthetase family.</text>
</comment>
<keyword evidence="5 6" id="KW-0067">ATP-binding</keyword>
<dbReference type="Gene3D" id="3.30.200.20">
    <property type="entry name" value="Phosphorylase Kinase, domain 1"/>
    <property type="match status" value="1"/>
</dbReference>
<dbReference type="UniPathway" id="UPA00074">
    <property type="reaction ID" value="UER00131"/>
</dbReference>
<dbReference type="InterPro" id="IPR018236">
    <property type="entry name" value="SAICAR_synthetase_CS"/>
</dbReference>
<evidence type="ECO:0000256" key="5">
    <source>
        <dbReference type="ARBA" id="ARBA00022840"/>
    </source>
</evidence>